<dbReference type="PIRSF" id="PIRSF003230">
    <property type="entry name" value="YbgC"/>
    <property type="match status" value="1"/>
</dbReference>
<dbReference type="InterPro" id="IPR006684">
    <property type="entry name" value="YbgC/YbaW"/>
</dbReference>
<dbReference type="PANTHER" id="PTHR31793:SF37">
    <property type="entry name" value="ACYL-COA THIOESTER HYDROLASE YBGC"/>
    <property type="match status" value="1"/>
</dbReference>
<accession>A0A7T5R0T2</accession>
<feature type="domain" description="Thioesterase" evidence="3">
    <location>
        <begin position="19"/>
        <end position="103"/>
    </location>
</feature>
<reference evidence="4 5" key="1">
    <citation type="submission" date="2020-07" db="EMBL/GenBank/DDBJ databases">
        <title>Huge and variable diversity of episymbiotic CPR bacteria and DPANN archaea in groundwater ecosystems.</title>
        <authorList>
            <person name="He C.Y."/>
            <person name="Keren R."/>
            <person name="Whittaker M."/>
            <person name="Farag I.F."/>
            <person name="Doudna J."/>
            <person name="Cate J.H.D."/>
            <person name="Banfield J.F."/>
        </authorList>
    </citation>
    <scope>NUCLEOTIDE SEQUENCE [LARGE SCALE GENOMIC DNA]</scope>
    <source>
        <strain evidence="4">NC_groundwater_70_Ag_B-0.1um_54_66</strain>
    </source>
</reference>
<dbReference type="GO" id="GO:0047617">
    <property type="term" value="F:fatty acyl-CoA hydrolase activity"/>
    <property type="evidence" value="ECO:0007669"/>
    <property type="project" value="TreeGrafter"/>
</dbReference>
<dbReference type="Pfam" id="PF03061">
    <property type="entry name" value="4HBT"/>
    <property type="match status" value="1"/>
</dbReference>
<dbReference type="PANTHER" id="PTHR31793">
    <property type="entry name" value="4-HYDROXYBENZOYL-COA THIOESTERASE FAMILY MEMBER"/>
    <property type="match status" value="1"/>
</dbReference>
<evidence type="ECO:0000313" key="4">
    <source>
        <dbReference type="EMBL" id="QQG35453.1"/>
    </source>
</evidence>
<dbReference type="InterPro" id="IPR006683">
    <property type="entry name" value="Thioestr_dom"/>
</dbReference>
<evidence type="ECO:0000259" key="3">
    <source>
        <dbReference type="Pfam" id="PF03061"/>
    </source>
</evidence>
<proteinExistence type="inferred from homology"/>
<dbReference type="InterPro" id="IPR029069">
    <property type="entry name" value="HotDog_dom_sf"/>
</dbReference>
<protein>
    <submittedName>
        <fullName evidence="4">Tol-pal system-associated acyl-CoA thioesterase</fullName>
    </submittedName>
</protein>
<evidence type="ECO:0000256" key="1">
    <source>
        <dbReference type="ARBA" id="ARBA00005953"/>
    </source>
</evidence>
<dbReference type="EMBL" id="CP066681">
    <property type="protein sequence ID" value="QQG35453.1"/>
    <property type="molecule type" value="Genomic_DNA"/>
</dbReference>
<dbReference type="Proteomes" id="UP000595362">
    <property type="component" value="Chromosome"/>
</dbReference>
<gene>
    <name evidence="4" type="primary">ybgC</name>
    <name evidence="4" type="ORF">HYS17_07870</name>
</gene>
<sequence length="134" mass="15326">MTAAHKIDIRIYYEDTDAGGIVFYANYLKFAERGRTEYLRHCGFENKSLMDSHGIIFVVRRVEADYLTPAYLDDMLRLETSVTEAKNASFTMKQSLFRHNQLVFCANVILVCVDCSGKPVRLPDGLRTAMMESK</sequence>
<dbReference type="AlphaFoldDB" id="A0A7T5R0T2"/>
<dbReference type="Gene3D" id="3.10.129.10">
    <property type="entry name" value="Hotdog Thioesterase"/>
    <property type="match status" value="1"/>
</dbReference>
<dbReference type="NCBIfam" id="TIGR02799">
    <property type="entry name" value="thio_ybgC"/>
    <property type="match status" value="1"/>
</dbReference>
<evidence type="ECO:0000256" key="2">
    <source>
        <dbReference type="ARBA" id="ARBA00022801"/>
    </source>
</evidence>
<dbReference type="InterPro" id="IPR050563">
    <property type="entry name" value="4-hydroxybenzoyl-CoA_TE"/>
</dbReference>
<evidence type="ECO:0000313" key="5">
    <source>
        <dbReference type="Proteomes" id="UP000595362"/>
    </source>
</evidence>
<dbReference type="CDD" id="cd00586">
    <property type="entry name" value="4HBT"/>
    <property type="match status" value="1"/>
</dbReference>
<dbReference type="SUPFAM" id="SSF54637">
    <property type="entry name" value="Thioesterase/thiol ester dehydrase-isomerase"/>
    <property type="match status" value="1"/>
</dbReference>
<dbReference type="InterPro" id="IPR014166">
    <property type="entry name" value="Tol-Pal_acyl-CoA_thioesterase"/>
</dbReference>
<keyword evidence="2" id="KW-0378">Hydrolase</keyword>
<dbReference type="NCBIfam" id="TIGR00051">
    <property type="entry name" value="YbgC/FadM family acyl-CoA thioesterase"/>
    <property type="match status" value="1"/>
</dbReference>
<dbReference type="FunFam" id="3.10.129.10:FF:000004">
    <property type="entry name" value="Tol-pal system-associated acyl-CoA thioesterase"/>
    <property type="match status" value="1"/>
</dbReference>
<name>A0A7T5R0T2_9BACT</name>
<comment type="similarity">
    <text evidence="1">Belongs to the 4-hydroxybenzoyl-CoA thioesterase family.</text>
</comment>
<organism evidence="4 5">
    <name type="scientific">Micavibrio aeruginosavorus</name>
    <dbReference type="NCBI Taxonomy" id="349221"/>
    <lineage>
        <taxon>Bacteria</taxon>
        <taxon>Pseudomonadati</taxon>
        <taxon>Bdellovibrionota</taxon>
        <taxon>Bdellovibrionia</taxon>
        <taxon>Bdellovibrionales</taxon>
        <taxon>Pseudobdellovibrionaceae</taxon>
        <taxon>Micavibrio</taxon>
    </lineage>
</organism>